<feature type="compositionally biased region" description="Acidic residues" evidence="2">
    <location>
        <begin position="53"/>
        <end position="62"/>
    </location>
</feature>
<dbReference type="WBParaSite" id="ACRNAN_scaffold1968.g28079.t1">
    <property type="protein sequence ID" value="ACRNAN_scaffold1968.g28079.t1"/>
    <property type="gene ID" value="ACRNAN_scaffold1968.g28079"/>
</dbReference>
<proteinExistence type="predicted"/>
<dbReference type="GO" id="GO:0005634">
    <property type="term" value="C:nucleus"/>
    <property type="evidence" value="ECO:0007669"/>
    <property type="project" value="UniProtKB-SubCell"/>
</dbReference>
<feature type="region of interest" description="Disordered" evidence="2">
    <location>
        <begin position="33"/>
        <end position="102"/>
    </location>
</feature>
<feature type="domain" description="RrmJ-type SAM-dependent 2'-O-MTase" evidence="4">
    <location>
        <begin position="256"/>
        <end position="494"/>
    </location>
</feature>
<keyword evidence="5" id="KW-1185">Reference proteome</keyword>
<keyword evidence="1" id="KW-0949">S-adenosyl-L-methionine</keyword>
<dbReference type="InterPro" id="IPR000467">
    <property type="entry name" value="G_patch_dom"/>
</dbReference>
<sequence length="938" mass="108787">MSKRKFNSNNNYERDCNSNLEVLDKIRREDILEGYQEETEESFSLNKRPVLSDSEESIDEDGPTSSSNKSLNSSSKSYKRYATANSEESEEKSPEVKKPSFSEHNVAARLMQKMGFTGKGLGKHEQGIQSPIEASSTRGRLGLGHDAQRDLQLDYDEKWDTESEVKNVEEYPSFLKCEELMESQRAIQALIDQAPIYSNLVMGKPVTDIVSQDRYCNGRLISELVNAKNVFNHLTEHQLNEARARANPYETIKSGIFQNRAAMKTANLDRIFGWRLSQEFDDTVRGSKNPFKEHQDQERKNDSRHQSAFYFVDVCAGPGGFSEYMLWRKAFYNAKGFGFTLKGPDDFKLWKFKAASSAYFDPFYGKNEDGNIMAPENLETLEEYIARKTNNQKVHLVMADGGFSVKDDYNLQEVLSKRLYLCQFIAGLSLCRAEDKEKKKRGGNFVCKLFDIFTPFSVGLIYLMYLSFDQISLHKPNTSRPANSERYIFCENLNSFGATYVKKYLVQINNELQKLEQAGKNKENDIIEILPAEIIEKDEEFFNYVKNHNEDLIQRQILYLDKYRKFAKNPGAYDPDQGDLRVRCLEYWEVPDKKKEDMYNRRQNVGDLFHEVTKWKMPINEYRFKPNAFTLDVLRNQEDKRLRLKEVMATLLTDDKEPMFVVSVGDKVYCRDWNGNDWRFLNELSLVLPTNTVLLAHVAIKTIRGQNSERVLRILDAPVLDGDWIADLSYTTRILAIKKFCSTVNKPGHKQFDSRARRESFVAHNELVCAEVLSISRLVEYLEKMKANYRGGQTVLFPCESEPHSANDEKKEYFACKAVRFMNILKDNFITCWSNSSKRIYYNNRETRQSYFDDVAEKEHVFSSFWDTIKKSNDYSSSHEYTWLWKWQGDSHSRYGPAKILSSDHDNDVTSQSVENSHPTLVSLQQLIEDENARIPRV</sequence>
<dbReference type="GO" id="GO:0016556">
    <property type="term" value="P:mRNA modification"/>
    <property type="evidence" value="ECO:0007669"/>
    <property type="project" value="UniProtKB-UniRule"/>
</dbReference>
<dbReference type="GO" id="GO:0003676">
    <property type="term" value="F:nucleic acid binding"/>
    <property type="evidence" value="ECO:0007669"/>
    <property type="project" value="UniProtKB-UniRule"/>
</dbReference>
<dbReference type="GO" id="GO:0032259">
    <property type="term" value="P:methylation"/>
    <property type="evidence" value="ECO:0007669"/>
    <property type="project" value="UniProtKB-KW"/>
</dbReference>
<feature type="region of interest" description="Disordered" evidence="2">
    <location>
        <begin position="1"/>
        <end position="20"/>
    </location>
</feature>
<dbReference type="InterPro" id="IPR029063">
    <property type="entry name" value="SAM-dependent_MTases_sf"/>
</dbReference>
<protein>
    <recommendedName>
        <fullName evidence="1">Cap-specific mRNA (nucleoside-2'-O-)-methyltransferase 1</fullName>
        <ecNumber evidence="1">2.1.1.57</ecNumber>
    </recommendedName>
    <alternativeName>
        <fullName evidence="1">Cap1 2'O-ribose methyltransferase 1</fullName>
    </alternativeName>
</protein>
<reference evidence="6" key="1">
    <citation type="submission" date="2022-11" db="UniProtKB">
        <authorList>
            <consortium name="WormBaseParasite"/>
        </authorList>
    </citation>
    <scope>IDENTIFICATION</scope>
</reference>
<dbReference type="SMART" id="SM00443">
    <property type="entry name" value="G_patch"/>
    <property type="match status" value="1"/>
</dbReference>
<comment type="function">
    <text evidence="1">S-adenosyl-L-methionine-dependent methyltransferase that mediates RNA cap1 2'-O-ribose methylation to the 5'-cap structure of RNAs. Methylates the ribose of the first nucleotide of a m(7)GpppG-capped mRNA to produce m(7)GpppNmp (cap1).</text>
</comment>
<evidence type="ECO:0000313" key="6">
    <source>
        <dbReference type="WBParaSite" id="ACRNAN_scaffold1968.g28079.t1"/>
    </source>
</evidence>
<dbReference type="PROSITE" id="PS51613">
    <property type="entry name" value="SAM_MT_RRMJ"/>
    <property type="match status" value="1"/>
</dbReference>
<dbReference type="Proteomes" id="UP000887540">
    <property type="component" value="Unplaced"/>
</dbReference>
<keyword evidence="1" id="KW-0489">Methyltransferase</keyword>
<dbReference type="Pfam" id="PF01585">
    <property type="entry name" value="G-patch"/>
    <property type="match status" value="1"/>
</dbReference>
<dbReference type="GO" id="GO:0005737">
    <property type="term" value="C:cytoplasm"/>
    <property type="evidence" value="ECO:0007669"/>
    <property type="project" value="TreeGrafter"/>
</dbReference>
<dbReference type="AlphaFoldDB" id="A0A914D6A5"/>
<comment type="subcellular location">
    <subcellularLocation>
        <location evidence="1">Nucleus</location>
    </subcellularLocation>
</comment>
<feature type="domain" description="G-patch" evidence="3">
    <location>
        <begin position="103"/>
        <end position="148"/>
    </location>
</feature>
<dbReference type="InterPro" id="IPR050851">
    <property type="entry name" value="mRNA_Cap_2O-Ribose_MeTrfase"/>
</dbReference>
<dbReference type="PANTHER" id="PTHR16121:SF0">
    <property type="entry name" value="CAP-SPECIFIC MRNA (NUCLEOSIDE-2'-O-)-METHYLTRANSFERASE 1"/>
    <property type="match status" value="1"/>
</dbReference>
<evidence type="ECO:0000259" key="3">
    <source>
        <dbReference type="PROSITE" id="PS50174"/>
    </source>
</evidence>
<keyword evidence="1" id="KW-0506">mRNA capping</keyword>
<dbReference type="PANTHER" id="PTHR16121">
    <property type="entry name" value="CAP-SPECIFIC MRNA (NUCLEOSIDE-2'-O-)-METHYLTRANSFERASE 1-RELATED"/>
    <property type="match status" value="1"/>
</dbReference>
<keyword evidence="1" id="KW-0539">Nucleus</keyword>
<dbReference type="InterPro" id="IPR025816">
    <property type="entry name" value="RrmJ-type_MeTrfase"/>
</dbReference>
<feature type="region of interest" description="Disordered" evidence="2">
    <location>
        <begin position="120"/>
        <end position="142"/>
    </location>
</feature>
<evidence type="ECO:0000256" key="2">
    <source>
        <dbReference type="SAM" id="MobiDB-lite"/>
    </source>
</evidence>
<keyword evidence="1" id="KW-0808">Transferase</keyword>
<feature type="compositionally biased region" description="Basic and acidic residues" evidence="2">
    <location>
        <begin position="91"/>
        <end position="101"/>
    </location>
</feature>
<organism evidence="5 6">
    <name type="scientific">Acrobeloides nanus</name>
    <dbReference type="NCBI Taxonomy" id="290746"/>
    <lineage>
        <taxon>Eukaryota</taxon>
        <taxon>Metazoa</taxon>
        <taxon>Ecdysozoa</taxon>
        <taxon>Nematoda</taxon>
        <taxon>Chromadorea</taxon>
        <taxon>Rhabditida</taxon>
        <taxon>Tylenchina</taxon>
        <taxon>Cephalobomorpha</taxon>
        <taxon>Cephaloboidea</taxon>
        <taxon>Cephalobidae</taxon>
        <taxon>Acrobeloides</taxon>
    </lineage>
</organism>
<dbReference type="GO" id="GO:0004483">
    <property type="term" value="F:methyltransferase cap1 activity"/>
    <property type="evidence" value="ECO:0007669"/>
    <property type="project" value="UniProtKB-UniRule"/>
</dbReference>
<accession>A0A914D6A5</accession>
<dbReference type="PROSITE" id="PS50174">
    <property type="entry name" value="G_PATCH"/>
    <property type="match status" value="1"/>
</dbReference>
<name>A0A914D6A5_9BILA</name>
<comment type="catalytic activity">
    <reaction evidence="1">
        <text>a 5'-end (N(7)-methyl 5'-triphosphoguanosine)-ribonucleoside in mRNA + S-adenosyl-L-methionine = a 5'-end (N(7)-methyl 5'-triphosphoguanosine)-(2'-O-methyl-ribonucleoside) in mRNA + S-adenosyl-L-homocysteine + H(+)</text>
        <dbReference type="Rhea" id="RHEA:67020"/>
        <dbReference type="Rhea" id="RHEA-COMP:17167"/>
        <dbReference type="Rhea" id="RHEA-COMP:17168"/>
        <dbReference type="ChEBI" id="CHEBI:15378"/>
        <dbReference type="ChEBI" id="CHEBI:57856"/>
        <dbReference type="ChEBI" id="CHEBI:59789"/>
        <dbReference type="ChEBI" id="CHEBI:156461"/>
        <dbReference type="ChEBI" id="CHEBI:167609"/>
        <dbReference type="EC" id="2.1.1.57"/>
    </reaction>
</comment>
<keyword evidence="1" id="KW-0507">mRNA processing</keyword>
<dbReference type="EC" id="2.1.1.57" evidence="1"/>
<feature type="compositionally biased region" description="Low complexity" evidence="2">
    <location>
        <begin position="65"/>
        <end position="76"/>
    </location>
</feature>
<dbReference type="FunFam" id="3.40.50.12760:FF:000004">
    <property type="entry name" value="FtsJ-like methyltransferase"/>
    <property type="match status" value="1"/>
</dbReference>
<dbReference type="InterPro" id="IPR002877">
    <property type="entry name" value="RNA_MeTrfase_FtsJ_dom"/>
</dbReference>
<dbReference type="Pfam" id="PF01728">
    <property type="entry name" value="FtsJ"/>
    <property type="match status" value="1"/>
</dbReference>
<evidence type="ECO:0000259" key="4">
    <source>
        <dbReference type="PROSITE" id="PS51613"/>
    </source>
</evidence>
<dbReference type="GO" id="GO:0006370">
    <property type="term" value="P:7-methylguanosine mRNA capping"/>
    <property type="evidence" value="ECO:0007669"/>
    <property type="project" value="UniProtKB-UniRule"/>
</dbReference>
<evidence type="ECO:0000313" key="5">
    <source>
        <dbReference type="Proteomes" id="UP000887540"/>
    </source>
</evidence>
<feature type="compositionally biased region" description="Polar residues" evidence="2">
    <location>
        <begin position="127"/>
        <end position="138"/>
    </location>
</feature>
<dbReference type="SUPFAM" id="SSF53335">
    <property type="entry name" value="S-adenosyl-L-methionine-dependent methyltransferases"/>
    <property type="match status" value="1"/>
</dbReference>
<evidence type="ECO:0000256" key="1">
    <source>
        <dbReference type="RuleBase" id="RU368012"/>
    </source>
</evidence>
<dbReference type="Gene3D" id="3.40.50.12760">
    <property type="match status" value="1"/>
</dbReference>